<evidence type="ECO:0000313" key="2">
    <source>
        <dbReference type="Proteomes" id="UP000244677"/>
    </source>
</evidence>
<gene>
    <name evidence="1" type="ORF">FK004_10005</name>
</gene>
<organism evidence="1 2">
    <name type="scientific">Flavobacterium kingsejongi</name>
    <dbReference type="NCBI Taxonomy" id="1678728"/>
    <lineage>
        <taxon>Bacteria</taxon>
        <taxon>Pseudomonadati</taxon>
        <taxon>Bacteroidota</taxon>
        <taxon>Flavobacteriia</taxon>
        <taxon>Flavobacteriales</taxon>
        <taxon>Flavobacteriaceae</taxon>
        <taxon>Flavobacterium</taxon>
    </lineage>
</organism>
<protein>
    <submittedName>
        <fullName evidence="1">Uncharacterized protein</fullName>
    </submittedName>
</protein>
<keyword evidence="2" id="KW-1185">Reference proteome</keyword>
<sequence>MLVVISIFSVCFTITKVYCIAPTAAVSFWPITGCLIVPKTTTAKDTSVWRDECAKKRDHLLQKKS</sequence>
<reference evidence="1 2" key="1">
    <citation type="submission" date="2017-04" db="EMBL/GenBank/DDBJ databases">
        <title>Complete genome sequence of Flavobacterium kingsejong AJ004.</title>
        <authorList>
            <person name="Lee P.C."/>
        </authorList>
    </citation>
    <scope>NUCLEOTIDE SEQUENCE [LARGE SCALE GENOMIC DNA]</scope>
    <source>
        <strain evidence="1 2">AJ004</strain>
    </source>
</reference>
<dbReference type="AlphaFoldDB" id="A0A2S1LP79"/>
<name>A0A2S1LP79_9FLAO</name>
<evidence type="ECO:0000313" key="1">
    <source>
        <dbReference type="EMBL" id="AWG25544.1"/>
    </source>
</evidence>
<proteinExistence type="predicted"/>
<dbReference type="EMBL" id="CP020919">
    <property type="protein sequence ID" value="AWG25544.1"/>
    <property type="molecule type" value="Genomic_DNA"/>
</dbReference>
<dbReference type="Proteomes" id="UP000244677">
    <property type="component" value="Chromosome"/>
</dbReference>
<accession>A0A2S1LP79</accession>
<dbReference type="KEGG" id="fki:FK004_10005"/>